<reference evidence="14" key="2">
    <citation type="submission" date="2015-08" db="UniProtKB">
        <authorList>
            <consortium name="WormBaseParasite"/>
        </authorList>
    </citation>
    <scope>IDENTIFICATION</scope>
</reference>
<keyword evidence="4 10" id="KW-0863">Zinc-finger</keyword>
<dbReference type="Proteomes" id="UP000035680">
    <property type="component" value="Unassembled WGS sequence"/>
</dbReference>
<evidence type="ECO:0000313" key="14">
    <source>
        <dbReference type="WBParaSite" id="SVE_0901200.1"/>
    </source>
</evidence>
<proteinExistence type="predicted"/>
<dbReference type="GO" id="GO:0000981">
    <property type="term" value="F:DNA-binding transcription factor activity, RNA polymerase II-specific"/>
    <property type="evidence" value="ECO:0007669"/>
    <property type="project" value="UniProtKB-ARBA"/>
</dbReference>
<sequence length="431" mass="48644">MSKIPYSEKNSPNNGISSSYSIENILNPTPVNINENNINKGISKYEKMKKMSSLVESNKILNNDRNSPLNNFPKIDKLFKFDSSPKTPPGMAQFFNIEQLLAMSNLATMTNGSPFNVPSIPVINPFILPQLQIPMNMDSSMILQNPWNLNNLKHLFPTLNMSSLPKVNSKSEEALKKGHTINDNFLNRKVSNSENLKESCMVISTSDSGISSNCDNTSKQFECKQCGKTFKRSSTLSTHLLIHSDTRPYPCEYCGKRFHQKSDMKKHTYIHTGEKPHKCTVCGKAFSQSSNLITHTRKHTGYKPFACDICGRTFQRKVDRRRHTETHHPNEHTPGVTKQPPSENLNISRCDNNNKSSTINILPSTTTLNTMSQFFNNITGNDFLIHEQSKGTYPSQNNSILSSLGSNIFFRDIFEKTLKPEESKHNLSVTS</sequence>
<keyword evidence="3" id="KW-0677">Repeat</keyword>
<dbReference type="AlphaFoldDB" id="A0A0K0FJD8"/>
<dbReference type="FunFam" id="3.30.160.60:FF:000148">
    <property type="entry name" value="zinc finger protein Gfi-1"/>
    <property type="match status" value="1"/>
</dbReference>
<dbReference type="WBParaSite" id="SVE_0901200.1">
    <property type="protein sequence ID" value="SVE_0901200.1"/>
    <property type="gene ID" value="SVE_0901200"/>
</dbReference>
<evidence type="ECO:0000256" key="4">
    <source>
        <dbReference type="ARBA" id="ARBA00022771"/>
    </source>
</evidence>
<feature type="domain" description="C2H2-type" evidence="12">
    <location>
        <begin position="277"/>
        <end position="304"/>
    </location>
</feature>
<dbReference type="GO" id="GO:0000122">
    <property type="term" value="P:negative regulation of transcription by RNA polymerase II"/>
    <property type="evidence" value="ECO:0007669"/>
    <property type="project" value="UniProtKB-ARBA"/>
</dbReference>
<evidence type="ECO:0000256" key="9">
    <source>
        <dbReference type="ARBA" id="ARBA00023242"/>
    </source>
</evidence>
<evidence type="ECO:0000256" key="6">
    <source>
        <dbReference type="ARBA" id="ARBA00023015"/>
    </source>
</evidence>
<evidence type="ECO:0000256" key="5">
    <source>
        <dbReference type="ARBA" id="ARBA00022833"/>
    </source>
</evidence>
<evidence type="ECO:0000256" key="1">
    <source>
        <dbReference type="ARBA" id="ARBA00004123"/>
    </source>
</evidence>
<keyword evidence="7" id="KW-0238">DNA-binding</keyword>
<dbReference type="FunFam" id="3.30.160.60:FF:000208">
    <property type="entry name" value="zinc finger protein Gfi-1b"/>
    <property type="match status" value="1"/>
</dbReference>
<keyword evidence="6" id="KW-0805">Transcription regulation</keyword>
<dbReference type="STRING" id="75913.A0A0K0FJD8"/>
<evidence type="ECO:0000256" key="7">
    <source>
        <dbReference type="ARBA" id="ARBA00023125"/>
    </source>
</evidence>
<feature type="domain" description="C2H2-type" evidence="12">
    <location>
        <begin position="221"/>
        <end position="248"/>
    </location>
</feature>
<evidence type="ECO:0000313" key="13">
    <source>
        <dbReference type="Proteomes" id="UP000035680"/>
    </source>
</evidence>
<feature type="region of interest" description="Disordered" evidence="11">
    <location>
        <begin position="319"/>
        <end position="345"/>
    </location>
</feature>
<organism evidence="13 14">
    <name type="scientific">Strongyloides venezuelensis</name>
    <name type="common">Threadworm</name>
    <dbReference type="NCBI Taxonomy" id="75913"/>
    <lineage>
        <taxon>Eukaryota</taxon>
        <taxon>Metazoa</taxon>
        <taxon>Ecdysozoa</taxon>
        <taxon>Nematoda</taxon>
        <taxon>Chromadorea</taxon>
        <taxon>Rhabditida</taxon>
        <taxon>Tylenchina</taxon>
        <taxon>Panagrolaimomorpha</taxon>
        <taxon>Strongyloidoidea</taxon>
        <taxon>Strongyloididae</taxon>
        <taxon>Strongyloides</taxon>
    </lineage>
</organism>
<reference evidence="13" key="1">
    <citation type="submission" date="2014-07" db="EMBL/GenBank/DDBJ databases">
        <authorList>
            <person name="Martin A.A"/>
            <person name="De Silva N."/>
        </authorList>
    </citation>
    <scope>NUCLEOTIDE SEQUENCE</scope>
</reference>
<feature type="domain" description="C2H2-type" evidence="12">
    <location>
        <begin position="305"/>
        <end position="333"/>
    </location>
</feature>
<comment type="subcellular location">
    <subcellularLocation>
        <location evidence="1">Nucleus</location>
    </subcellularLocation>
</comment>
<name>A0A0K0FJD8_STRVS</name>
<accession>A0A0K0FJD8</accession>
<evidence type="ECO:0000256" key="3">
    <source>
        <dbReference type="ARBA" id="ARBA00022737"/>
    </source>
</evidence>
<evidence type="ECO:0000256" key="2">
    <source>
        <dbReference type="ARBA" id="ARBA00022723"/>
    </source>
</evidence>
<dbReference type="SMART" id="SM00355">
    <property type="entry name" value="ZnF_C2H2"/>
    <property type="match status" value="4"/>
</dbReference>
<dbReference type="SUPFAM" id="SSF57667">
    <property type="entry name" value="beta-beta-alpha zinc fingers"/>
    <property type="match status" value="2"/>
</dbReference>
<evidence type="ECO:0000259" key="12">
    <source>
        <dbReference type="PROSITE" id="PS50157"/>
    </source>
</evidence>
<dbReference type="PROSITE" id="PS50157">
    <property type="entry name" value="ZINC_FINGER_C2H2_2"/>
    <property type="match status" value="4"/>
</dbReference>
<evidence type="ECO:0000256" key="11">
    <source>
        <dbReference type="SAM" id="MobiDB-lite"/>
    </source>
</evidence>
<dbReference type="FunFam" id="3.30.160.60:FF:000245">
    <property type="entry name" value="zinc finger protein Gfi-1"/>
    <property type="match status" value="1"/>
</dbReference>
<protein>
    <submittedName>
        <fullName evidence="14">Zinc finger protein sens (inferred by orthology to a D. melanogaster protein)</fullName>
    </submittedName>
</protein>
<keyword evidence="13" id="KW-1185">Reference proteome</keyword>
<dbReference type="GO" id="GO:0003677">
    <property type="term" value="F:DNA binding"/>
    <property type="evidence" value="ECO:0007669"/>
    <property type="project" value="UniProtKB-KW"/>
</dbReference>
<dbReference type="PANTHER" id="PTHR16515">
    <property type="entry name" value="PR DOMAIN ZINC FINGER PROTEIN"/>
    <property type="match status" value="1"/>
</dbReference>
<dbReference type="PROSITE" id="PS00028">
    <property type="entry name" value="ZINC_FINGER_C2H2_1"/>
    <property type="match status" value="4"/>
</dbReference>
<dbReference type="InterPro" id="IPR013087">
    <property type="entry name" value="Znf_C2H2_type"/>
</dbReference>
<dbReference type="InterPro" id="IPR050331">
    <property type="entry name" value="Zinc_finger"/>
</dbReference>
<dbReference type="Pfam" id="PF00096">
    <property type="entry name" value="zf-C2H2"/>
    <property type="match status" value="4"/>
</dbReference>
<keyword evidence="2" id="KW-0479">Metal-binding</keyword>
<dbReference type="Gene3D" id="3.30.160.60">
    <property type="entry name" value="Classic Zinc Finger"/>
    <property type="match status" value="4"/>
</dbReference>
<dbReference type="GO" id="GO:0005634">
    <property type="term" value="C:nucleus"/>
    <property type="evidence" value="ECO:0007669"/>
    <property type="project" value="UniProtKB-SubCell"/>
</dbReference>
<evidence type="ECO:0000256" key="8">
    <source>
        <dbReference type="ARBA" id="ARBA00023163"/>
    </source>
</evidence>
<dbReference type="GO" id="GO:0008270">
    <property type="term" value="F:zinc ion binding"/>
    <property type="evidence" value="ECO:0007669"/>
    <property type="project" value="UniProtKB-KW"/>
</dbReference>
<dbReference type="PANTHER" id="PTHR16515:SF49">
    <property type="entry name" value="GASTRULA ZINC FINGER PROTEIN XLCGF49.1-LIKE-RELATED"/>
    <property type="match status" value="1"/>
</dbReference>
<keyword evidence="8" id="KW-0804">Transcription</keyword>
<keyword evidence="5" id="KW-0862">Zinc</keyword>
<dbReference type="InterPro" id="IPR036236">
    <property type="entry name" value="Znf_C2H2_sf"/>
</dbReference>
<dbReference type="FunFam" id="3.30.160.60:FF:000432">
    <property type="entry name" value="zinc finger protein Gfi-1b isoform X1"/>
    <property type="match status" value="1"/>
</dbReference>
<feature type="domain" description="C2H2-type" evidence="12">
    <location>
        <begin position="249"/>
        <end position="276"/>
    </location>
</feature>
<evidence type="ECO:0000256" key="10">
    <source>
        <dbReference type="PROSITE-ProRule" id="PRU00042"/>
    </source>
</evidence>
<keyword evidence="9" id="KW-0539">Nucleus</keyword>